<comment type="caution">
    <text evidence="8">The sequence shown here is derived from an EMBL/GenBank/DDBJ whole genome shotgun (WGS) entry which is preliminary data.</text>
</comment>
<name>A0A1F6V3L2_9BACT</name>
<evidence type="ECO:0000256" key="6">
    <source>
        <dbReference type="ARBA" id="ARBA00022884"/>
    </source>
</evidence>
<protein>
    <submittedName>
        <fullName evidence="8">Addiction module toxin, HicA family</fullName>
    </submittedName>
</protein>
<sequence>MKRTDLILHLRKNGVVFLREGNSHSIYFNPENSRVSSIPRHSEINTFTGRKICRDLGVPMIQKK</sequence>
<dbReference type="Gene3D" id="3.30.920.30">
    <property type="entry name" value="Hypothetical protein"/>
    <property type="match status" value="1"/>
</dbReference>
<comment type="similarity">
    <text evidence="1">Belongs to the HicA mRNA interferase family.</text>
</comment>
<keyword evidence="4" id="KW-0255">Endonuclease</keyword>
<evidence type="ECO:0000313" key="9">
    <source>
        <dbReference type="Proteomes" id="UP000178985"/>
    </source>
</evidence>
<evidence type="ECO:0000256" key="5">
    <source>
        <dbReference type="ARBA" id="ARBA00022801"/>
    </source>
</evidence>
<gene>
    <name evidence="8" type="ORF">A2733_02500</name>
</gene>
<organism evidence="8 9">
    <name type="scientific">Candidatus Nomurabacteria bacterium RIFCSPHIGHO2_01_FULL_40_20</name>
    <dbReference type="NCBI Taxonomy" id="1801738"/>
    <lineage>
        <taxon>Bacteria</taxon>
        <taxon>Candidatus Nomuraibacteriota</taxon>
    </lineage>
</organism>
<dbReference type="AlphaFoldDB" id="A0A1F6V3L2"/>
<keyword evidence="5" id="KW-0378">Hydrolase</keyword>
<keyword evidence="7" id="KW-0346">Stress response</keyword>
<keyword evidence="2" id="KW-1277">Toxin-antitoxin system</keyword>
<keyword evidence="6" id="KW-0694">RNA-binding</keyword>
<proteinExistence type="inferred from homology"/>
<dbReference type="SUPFAM" id="SSF54786">
    <property type="entry name" value="YcfA/nrd intein domain"/>
    <property type="match status" value="1"/>
</dbReference>
<evidence type="ECO:0000256" key="7">
    <source>
        <dbReference type="ARBA" id="ARBA00023016"/>
    </source>
</evidence>
<dbReference type="GO" id="GO:0003729">
    <property type="term" value="F:mRNA binding"/>
    <property type="evidence" value="ECO:0007669"/>
    <property type="project" value="InterPro"/>
</dbReference>
<keyword evidence="3" id="KW-0540">Nuclease</keyword>
<evidence type="ECO:0000256" key="3">
    <source>
        <dbReference type="ARBA" id="ARBA00022722"/>
    </source>
</evidence>
<dbReference type="Pfam" id="PF07927">
    <property type="entry name" value="HicA_toxin"/>
    <property type="match status" value="1"/>
</dbReference>
<dbReference type="Proteomes" id="UP000178985">
    <property type="component" value="Unassembled WGS sequence"/>
</dbReference>
<evidence type="ECO:0000256" key="4">
    <source>
        <dbReference type="ARBA" id="ARBA00022759"/>
    </source>
</evidence>
<evidence type="ECO:0000256" key="2">
    <source>
        <dbReference type="ARBA" id="ARBA00022649"/>
    </source>
</evidence>
<accession>A0A1F6V3L2</accession>
<reference evidence="8 9" key="1">
    <citation type="journal article" date="2016" name="Nat. Commun.">
        <title>Thousands of microbial genomes shed light on interconnected biogeochemical processes in an aquifer system.</title>
        <authorList>
            <person name="Anantharaman K."/>
            <person name="Brown C.T."/>
            <person name="Hug L.A."/>
            <person name="Sharon I."/>
            <person name="Castelle C.J."/>
            <person name="Probst A.J."/>
            <person name="Thomas B.C."/>
            <person name="Singh A."/>
            <person name="Wilkins M.J."/>
            <person name="Karaoz U."/>
            <person name="Brodie E.L."/>
            <person name="Williams K.H."/>
            <person name="Hubbard S.S."/>
            <person name="Banfield J.F."/>
        </authorList>
    </citation>
    <scope>NUCLEOTIDE SEQUENCE [LARGE SCALE GENOMIC DNA]</scope>
</reference>
<evidence type="ECO:0000313" key="8">
    <source>
        <dbReference type="EMBL" id="OGI64046.1"/>
    </source>
</evidence>
<dbReference type="GO" id="GO:0004519">
    <property type="term" value="F:endonuclease activity"/>
    <property type="evidence" value="ECO:0007669"/>
    <property type="project" value="UniProtKB-KW"/>
</dbReference>
<evidence type="ECO:0000256" key="1">
    <source>
        <dbReference type="ARBA" id="ARBA00006620"/>
    </source>
</evidence>
<dbReference type="EMBL" id="MFTO01000008">
    <property type="protein sequence ID" value="OGI64046.1"/>
    <property type="molecule type" value="Genomic_DNA"/>
</dbReference>
<dbReference type="GO" id="GO:0016787">
    <property type="term" value="F:hydrolase activity"/>
    <property type="evidence" value="ECO:0007669"/>
    <property type="project" value="UniProtKB-KW"/>
</dbReference>
<dbReference type="InterPro" id="IPR038570">
    <property type="entry name" value="HicA_sf"/>
</dbReference>
<dbReference type="InterPro" id="IPR012933">
    <property type="entry name" value="HicA_mRNA_interferase"/>
</dbReference>